<dbReference type="EMBL" id="AFBN01000025">
    <property type="protein sequence ID" value="EGF58110.1"/>
    <property type="molecule type" value="Genomic_DNA"/>
</dbReference>
<dbReference type="HOGENOM" id="CLU_2986959_0_0_10"/>
<protein>
    <submittedName>
        <fullName evidence="1">Uncharacterized protein</fullName>
    </submittedName>
</protein>
<evidence type="ECO:0000313" key="2">
    <source>
        <dbReference type="Proteomes" id="UP000003416"/>
    </source>
</evidence>
<proteinExistence type="predicted"/>
<comment type="caution">
    <text evidence="1">The sequence shown here is derived from an EMBL/GenBank/DDBJ whole genome shotgun (WGS) entry which is preliminary data.</text>
</comment>
<gene>
    <name evidence="1" type="ORF">HMPREF9446_01411</name>
</gene>
<reference evidence="1 2" key="1">
    <citation type="submission" date="2011-02" db="EMBL/GenBank/DDBJ databases">
        <authorList>
            <person name="Weinstock G."/>
            <person name="Sodergren E."/>
            <person name="Clifton S."/>
            <person name="Fulton L."/>
            <person name="Fulton B."/>
            <person name="Courtney L."/>
            <person name="Fronick C."/>
            <person name="Harrison M."/>
            <person name="Strong C."/>
            <person name="Farmer C."/>
            <person name="Delahaunty K."/>
            <person name="Markovic C."/>
            <person name="Hall O."/>
            <person name="Minx P."/>
            <person name="Tomlinson C."/>
            <person name="Mitreva M."/>
            <person name="Hou S."/>
            <person name="Chen J."/>
            <person name="Wollam A."/>
            <person name="Pepin K.H."/>
            <person name="Johnson M."/>
            <person name="Bhonagiri V."/>
            <person name="Zhang X."/>
            <person name="Suruliraj S."/>
            <person name="Warren W."/>
            <person name="Chinwalla A."/>
            <person name="Mardis E.R."/>
            <person name="Wilson R.K."/>
        </authorList>
    </citation>
    <scope>NUCLEOTIDE SEQUENCE [LARGE SCALE GENOMIC DNA]</scope>
    <source>
        <strain evidence="1 2">YIT 12057</strain>
    </source>
</reference>
<evidence type="ECO:0000313" key="1">
    <source>
        <dbReference type="EMBL" id="EGF58110.1"/>
    </source>
</evidence>
<name>F3PRQ9_9BACE</name>
<sequence length="57" mass="6941">MIVYKEGKSRKIAVFKFLRTYKVMANYVQDTIKRLLEKDFVSNELGEYSVYYQFFEI</sequence>
<dbReference type="Proteomes" id="UP000003416">
    <property type="component" value="Unassembled WGS sequence"/>
</dbReference>
<accession>F3PRQ9</accession>
<keyword evidence="2" id="KW-1185">Reference proteome</keyword>
<dbReference type="AlphaFoldDB" id="F3PRQ9"/>
<organism evidence="1 2">
    <name type="scientific">Bacteroides fluxus YIT 12057</name>
    <dbReference type="NCBI Taxonomy" id="763034"/>
    <lineage>
        <taxon>Bacteria</taxon>
        <taxon>Pseudomonadati</taxon>
        <taxon>Bacteroidota</taxon>
        <taxon>Bacteroidia</taxon>
        <taxon>Bacteroidales</taxon>
        <taxon>Bacteroidaceae</taxon>
        <taxon>Bacteroides</taxon>
    </lineage>
</organism>